<feature type="signal peptide" evidence="1">
    <location>
        <begin position="1"/>
        <end position="20"/>
    </location>
</feature>
<dbReference type="AlphaFoldDB" id="A0A364NAX7"/>
<gene>
    <name evidence="2" type="ORF">DDE83_002184</name>
</gene>
<evidence type="ECO:0000313" key="2">
    <source>
        <dbReference type="EMBL" id="RAR14416.1"/>
    </source>
</evidence>
<protein>
    <submittedName>
        <fullName evidence="2">Cell death in tomato 1</fullName>
    </submittedName>
</protein>
<evidence type="ECO:0000256" key="1">
    <source>
        <dbReference type="SAM" id="SignalP"/>
    </source>
</evidence>
<accession>A0A364NAX7</accession>
<keyword evidence="3" id="KW-1185">Reference proteome</keyword>
<dbReference type="Proteomes" id="UP000249619">
    <property type="component" value="Unassembled WGS sequence"/>
</dbReference>
<dbReference type="EMBL" id="QGDH01000022">
    <property type="protein sequence ID" value="RAR14416.1"/>
    <property type="molecule type" value="Genomic_DNA"/>
</dbReference>
<sequence length="188" mass="20325">MRFTATAITATLGFASSAVAAPLTARQDTLQDWQVSRVLATTPSGRPGSEPWAYIWANVTDPNEITLTGPRGNYTVPAGSQGLNCVARWYTGGDSPVGRTWPCDSVSDGYWLMTVLEGTDNYISENFSLRFTHVAVGPYMDSAYRKSFEAEGHFEVGQNLRGLCGGSGACSWSLKEENNPTEITPSQV</sequence>
<organism evidence="2 3">
    <name type="scientific">Stemphylium lycopersici</name>
    <name type="common">Tomato gray leaf spot disease fungus</name>
    <name type="synonym">Thyrospora lycopersici</name>
    <dbReference type="NCBI Taxonomy" id="183478"/>
    <lineage>
        <taxon>Eukaryota</taxon>
        <taxon>Fungi</taxon>
        <taxon>Dikarya</taxon>
        <taxon>Ascomycota</taxon>
        <taxon>Pezizomycotina</taxon>
        <taxon>Dothideomycetes</taxon>
        <taxon>Pleosporomycetidae</taxon>
        <taxon>Pleosporales</taxon>
        <taxon>Pleosporineae</taxon>
        <taxon>Pleosporaceae</taxon>
        <taxon>Stemphylium</taxon>
    </lineage>
</organism>
<reference evidence="3" key="1">
    <citation type="submission" date="2018-05" db="EMBL/GenBank/DDBJ databases">
        <title>Draft genome sequence of Stemphylium lycopersici strain CIDEFI 213.</title>
        <authorList>
            <person name="Medina R."/>
            <person name="Franco M.E.E."/>
            <person name="Lucentini C.G."/>
            <person name="Saparrat M.C.N."/>
            <person name="Balatti P.A."/>
        </authorList>
    </citation>
    <scope>NUCLEOTIDE SEQUENCE [LARGE SCALE GENOMIC DNA]</scope>
    <source>
        <strain evidence="3">CIDEFI 213</strain>
    </source>
</reference>
<evidence type="ECO:0000313" key="3">
    <source>
        <dbReference type="Proteomes" id="UP000249619"/>
    </source>
</evidence>
<name>A0A364NAX7_STELY</name>
<keyword evidence="1" id="KW-0732">Signal</keyword>
<feature type="chain" id="PRO_5016984974" evidence="1">
    <location>
        <begin position="21"/>
        <end position="188"/>
    </location>
</feature>
<comment type="caution">
    <text evidence="2">The sequence shown here is derived from an EMBL/GenBank/DDBJ whole genome shotgun (WGS) entry which is preliminary data.</text>
</comment>
<proteinExistence type="predicted"/>